<dbReference type="InterPro" id="IPR035911">
    <property type="entry name" value="MurE/MurF_N"/>
</dbReference>
<evidence type="ECO:0000259" key="10">
    <source>
        <dbReference type="Pfam" id="PF01225"/>
    </source>
</evidence>
<keyword evidence="1" id="KW-0963">Cytoplasm</keyword>
<dbReference type="Pfam" id="PF01225">
    <property type="entry name" value="Mur_ligase"/>
    <property type="match status" value="1"/>
</dbReference>
<keyword evidence="8" id="KW-0131">Cell cycle</keyword>
<evidence type="ECO:0000313" key="13">
    <source>
        <dbReference type="Proteomes" id="UP000537890"/>
    </source>
</evidence>
<name>A0A7Z0MMP6_9GAMM</name>
<dbReference type="InterPro" id="IPR000713">
    <property type="entry name" value="Mur_ligase_N"/>
</dbReference>
<dbReference type="NCBIfam" id="TIGR01143">
    <property type="entry name" value="murF"/>
    <property type="match status" value="1"/>
</dbReference>
<organism evidence="12 13">
    <name type="scientific">Candidatus Methanofishera endochildressiae</name>
    <dbReference type="NCBI Taxonomy" id="2738884"/>
    <lineage>
        <taxon>Bacteria</taxon>
        <taxon>Pseudomonadati</taxon>
        <taxon>Pseudomonadota</taxon>
        <taxon>Gammaproteobacteria</taxon>
        <taxon>Candidatus Methanofishera</taxon>
    </lineage>
</organism>
<comment type="caution">
    <text evidence="12">The sequence shown here is derived from an EMBL/GenBank/DDBJ whole genome shotgun (WGS) entry which is preliminary data.</text>
</comment>
<evidence type="ECO:0000256" key="3">
    <source>
        <dbReference type="ARBA" id="ARBA00022618"/>
    </source>
</evidence>
<accession>A0A7Z0MMP6</accession>
<dbReference type="GO" id="GO:0009252">
    <property type="term" value="P:peptidoglycan biosynthetic process"/>
    <property type="evidence" value="ECO:0007669"/>
    <property type="project" value="UniProtKB-KW"/>
</dbReference>
<dbReference type="GO" id="GO:0005524">
    <property type="term" value="F:ATP binding"/>
    <property type="evidence" value="ECO:0007669"/>
    <property type="project" value="UniProtKB-KW"/>
</dbReference>
<dbReference type="EMBL" id="JACCHS010000009">
    <property type="protein sequence ID" value="NYT46514.1"/>
    <property type="molecule type" value="Genomic_DNA"/>
</dbReference>
<feature type="domain" description="Mur ligase central" evidence="11">
    <location>
        <begin position="104"/>
        <end position="295"/>
    </location>
</feature>
<keyword evidence="6" id="KW-0133">Cell shape</keyword>
<evidence type="ECO:0000256" key="7">
    <source>
        <dbReference type="ARBA" id="ARBA00022984"/>
    </source>
</evidence>
<keyword evidence="9" id="KW-0961">Cell wall biogenesis/degradation</keyword>
<proteinExistence type="predicted"/>
<dbReference type="InterPro" id="IPR005863">
    <property type="entry name" value="UDP-N-AcMur_synth"/>
</dbReference>
<feature type="domain" description="Mur ligase N-terminal catalytic" evidence="10">
    <location>
        <begin position="23"/>
        <end position="80"/>
    </location>
</feature>
<dbReference type="GO" id="GO:0047480">
    <property type="term" value="F:UDP-N-acetylmuramoyl-tripeptide-D-alanyl-D-alanine ligase activity"/>
    <property type="evidence" value="ECO:0007669"/>
    <property type="project" value="InterPro"/>
</dbReference>
<keyword evidence="3" id="KW-0132">Cell division</keyword>
<keyword evidence="7" id="KW-0573">Peptidoglycan synthesis</keyword>
<evidence type="ECO:0000256" key="2">
    <source>
        <dbReference type="ARBA" id="ARBA00022598"/>
    </source>
</evidence>
<dbReference type="Pfam" id="PF08245">
    <property type="entry name" value="Mur_ligase_M"/>
    <property type="match status" value="1"/>
</dbReference>
<dbReference type="InterPro" id="IPR036565">
    <property type="entry name" value="Mur-like_cat_sf"/>
</dbReference>
<protein>
    <submittedName>
        <fullName evidence="12">UDP-N-acetylmuramoyl-tripeptide--D-alanyl-D-alanine ligase</fullName>
    </submittedName>
</protein>
<dbReference type="Proteomes" id="UP000537890">
    <property type="component" value="Unassembled WGS sequence"/>
</dbReference>
<dbReference type="Gene3D" id="3.40.1190.10">
    <property type="entry name" value="Mur-like, catalytic domain"/>
    <property type="match status" value="1"/>
</dbReference>
<dbReference type="SUPFAM" id="SSF63418">
    <property type="entry name" value="MurE/MurF N-terminal domain"/>
    <property type="match status" value="1"/>
</dbReference>
<reference evidence="12 13" key="1">
    <citation type="submission" date="2020-05" db="EMBL/GenBank/DDBJ databases">
        <title>Horizontal transmission and recombination maintain forever young bacterial symbiont genomes.</title>
        <authorList>
            <person name="Russell S.L."/>
            <person name="Pepper-Tunick E."/>
            <person name="Svedberg J."/>
            <person name="Byrne A."/>
            <person name="Ruelas Castillo J."/>
            <person name="Vollmers C."/>
            <person name="Beinart R.A."/>
            <person name="Corbett-Detig R."/>
        </authorList>
    </citation>
    <scope>NUCLEOTIDE SEQUENCE [LARGE SCALE GENOMIC DNA]</scope>
    <source>
        <strain evidence="12">4727-3</strain>
    </source>
</reference>
<evidence type="ECO:0000256" key="4">
    <source>
        <dbReference type="ARBA" id="ARBA00022741"/>
    </source>
</evidence>
<dbReference type="GO" id="GO:0071555">
    <property type="term" value="P:cell wall organization"/>
    <property type="evidence" value="ECO:0007669"/>
    <property type="project" value="UniProtKB-KW"/>
</dbReference>
<dbReference type="PANTHER" id="PTHR43024:SF1">
    <property type="entry name" value="UDP-N-ACETYLMURAMOYL-TRIPEPTIDE--D-ALANYL-D-ALANINE LIGASE"/>
    <property type="match status" value="1"/>
</dbReference>
<dbReference type="GO" id="GO:0008360">
    <property type="term" value="P:regulation of cell shape"/>
    <property type="evidence" value="ECO:0007669"/>
    <property type="project" value="UniProtKB-KW"/>
</dbReference>
<dbReference type="PANTHER" id="PTHR43024">
    <property type="entry name" value="UDP-N-ACETYLMURAMOYL-TRIPEPTIDE--D-ALANYL-D-ALANINE LIGASE"/>
    <property type="match status" value="1"/>
</dbReference>
<keyword evidence="5" id="KW-0067">ATP-binding</keyword>
<dbReference type="AlphaFoldDB" id="A0A7Z0MMP6"/>
<evidence type="ECO:0000256" key="8">
    <source>
        <dbReference type="ARBA" id="ARBA00023306"/>
    </source>
</evidence>
<gene>
    <name evidence="12" type="ORF">H0A75_01235</name>
</gene>
<dbReference type="Gene3D" id="3.40.1390.10">
    <property type="entry name" value="MurE/MurF, N-terminal domain"/>
    <property type="match status" value="1"/>
</dbReference>
<evidence type="ECO:0000256" key="5">
    <source>
        <dbReference type="ARBA" id="ARBA00022840"/>
    </source>
</evidence>
<evidence type="ECO:0000256" key="6">
    <source>
        <dbReference type="ARBA" id="ARBA00022960"/>
    </source>
</evidence>
<keyword evidence="4" id="KW-0547">Nucleotide-binding</keyword>
<evidence type="ECO:0000256" key="9">
    <source>
        <dbReference type="ARBA" id="ARBA00023316"/>
    </source>
</evidence>
<evidence type="ECO:0000256" key="1">
    <source>
        <dbReference type="ARBA" id="ARBA00022490"/>
    </source>
</evidence>
<dbReference type="InterPro" id="IPR013221">
    <property type="entry name" value="Mur_ligase_cen"/>
</dbReference>
<dbReference type="GO" id="GO:0051301">
    <property type="term" value="P:cell division"/>
    <property type="evidence" value="ECO:0007669"/>
    <property type="project" value="UniProtKB-KW"/>
</dbReference>
<keyword evidence="2 12" id="KW-0436">Ligase</keyword>
<dbReference type="SUPFAM" id="SSF53623">
    <property type="entry name" value="MurD-like peptide ligases, catalytic domain"/>
    <property type="match status" value="1"/>
</dbReference>
<evidence type="ECO:0000313" key="12">
    <source>
        <dbReference type="EMBL" id="NYT46514.1"/>
    </source>
</evidence>
<sequence>MTLTLNEVSEILQGELVGASVPVSGLSIDTRTLVNGDIYLAIKGEQFDGHDFIAQAQQQGAGAMIVSKKVDTDLPQLIVKDTRIALAELAGALRNKLQLKVCAITGSNGKTTVKEMIATILAVNSQVLFTQGNFNNDIGVPLTLLRLNQQHQYAVIEMGANHRGEIAYTSHYARPDVSVITNVGPAHIEGFGSIEGVANAKAEIIKSLTDAGVAILNADDPFYSLWQELAGKRKILSFGLSPAADISAENIITQVQDQQFKTCFDLVAEGNSVPVELTLAGEHNVKNALAASAACLALGIGLEQIQTGLQNVKA</sequence>
<evidence type="ECO:0000259" key="11">
    <source>
        <dbReference type="Pfam" id="PF08245"/>
    </source>
</evidence>
<dbReference type="InterPro" id="IPR051046">
    <property type="entry name" value="MurCDEF_CellWall_CoF430Synth"/>
</dbReference>